<dbReference type="Gene3D" id="2.60.40.1120">
    <property type="entry name" value="Carboxypeptidase-like, regulatory domain"/>
    <property type="match status" value="1"/>
</dbReference>
<keyword evidence="1" id="KW-0732">Signal</keyword>
<dbReference type="SUPFAM" id="SSF63446">
    <property type="entry name" value="Type I dockerin domain"/>
    <property type="match status" value="1"/>
</dbReference>
<dbReference type="RefSeq" id="WP_201428259.1">
    <property type="nucleotide sequence ID" value="NZ_JAEQMG010000142.1"/>
</dbReference>
<dbReference type="Gene3D" id="1.10.1330.10">
    <property type="entry name" value="Dockerin domain"/>
    <property type="match status" value="1"/>
</dbReference>
<evidence type="ECO:0000313" key="2">
    <source>
        <dbReference type="EMBL" id="MBK6089540.1"/>
    </source>
</evidence>
<name>A0A934WTA1_9FIRM</name>
<dbReference type="CDD" id="cd14256">
    <property type="entry name" value="Dockerin_I"/>
    <property type="match status" value="1"/>
</dbReference>
<evidence type="ECO:0000256" key="1">
    <source>
        <dbReference type="SAM" id="SignalP"/>
    </source>
</evidence>
<reference evidence="2" key="1">
    <citation type="submission" date="2021-01" db="EMBL/GenBank/DDBJ databases">
        <title>Genome public.</title>
        <authorList>
            <person name="Liu C."/>
            <person name="Sun Q."/>
        </authorList>
    </citation>
    <scope>NUCLEOTIDE SEQUENCE</scope>
    <source>
        <strain evidence="2">M6</strain>
    </source>
</reference>
<organism evidence="2 3">
    <name type="scientific">Ruminococcus difficilis</name>
    <dbReference type="NCBI Taxonomy" id="2763069"/>
    <lineage>
        <taxon>Bacteria</taxon>
        <taxon>Bacillati</taxon>
        <taxon>Bacillota</taxon>
        <taxon>Clostridia</taxon>
        <taxon>Eubacteriales</taxon>
        <taxon>Oscillospiraceae</taxon>
        <taxon>Ruminococcus</taxon>
    </lineage>
</organism>
<protein>
    <submittedName>
        <fullName evidence="2">Dockerin type I repeat-containing protein</fullName>
    </submittedName>
</protein>
<evidence type="ECO:0000313" key="3">
    <source>
        <dbReference type="Proteomes" id="UP000633365"/>
    </source>
</evidence>
<dbReference type="Proteomes" id="UP000633365">
    <property type="component" value="Unassembled WGS sequence"/>
</dbReference>
<sequence length="405" mass="43272">MLKVRKLISLMLAVMLAVSVLAISAVNTGAVETESTKLYFDAGKSGWDVTAKSKVGFYIYSLTTGEDDTLPWGSKKLNGTAVNDDGGNFTGVFSYDPAAKGMNLKDGEQYAIIFTLGDTETYSLLMDTTCYGHIAYADTENKVENPVDSSKLSILAFWEDLNAADYGPRLQISSTGNVIGTCIPAGETGENIFTTFLTATGKEGIENARTYSTKTEQQMIDDIGAGLGLTKDFVRSAFTDNSVETTWSYDASTLPAGAAPDTGYTVSGKITSYLNDSDVTLELAATDSDFSNMIEGKTDYEFINVAAGTYNLTVRKENHVERVYEITVTDANVTQDVKIQPIGDVTGDGKITTADYGKANSAARKKAVLTGYEFSCADVTGDGSITTADCGKINAAARGKTPLWK</sequence>
<keyword evidence="3" id="KW-1185">Reference proteome</keyword>
<comment type="caution">
    <text evidence="2">The sequence shown here is derived from an EMBL/GenBank/DDBJ whole genome shotgun (WGS) entry which is preliminary data.</text>
</comment>
<gene>
    <name evidence="2" type="ORF">JKK62_12970</name>
</gene>
<proteinExistence type="predicted"/>
<feature type="chain" id="PRO_5038542115" evidence="1">
    <location>
        <begin position="23"/>
        <end position="405"/>
    </location>
</feature>
<accession>A0A934WTA1</accession>
<dbReference type="EMBL" id="JAEQMG010000142">
    <property type="protein sequence ID" value="MBK6089540.1"/>
    <property type="molecule type" value="Genomic_DNA"/>
</dbReference>
<dbReference type="AlphaFoldDB" id="A0A934WTA1"/>
<dbReference type="GO" id="GO:0000272">
    <property type="term" value="P:polysaccharide catabolic process"/>
    <property type="evidence" value="ECO:0007669"/>
    <property type="project" value="InterPro"/>
</dbReference>
<feature type="signal peptide" evidence="1">
    <location>
        <begin position="1"/>
        <end position="22"/>
    </location>
</feature>
<dbReference type="InterPro" id="IPR036439">
    <property type="entry name" value="Dockerin_dom_sf"/>
</dbReference>